<name>A0A857DGQ4_9FIRM</name>
<evidence type="ECO:0000313" key="1">
    <source>
        <dbReference type="EMBL" id="QGZ99992.1"/>
    </source>
</evidence>
<reference evidence="1 2" key="1">
    <citation type="submission" date="2019-12" db="EMBL/GenBank/DDBJ databases">
        <title>Sequence classification of anaerobic respiratory reductive dehalogenases: First we see many, then we see few.</title>
        <authorList>
            <person name="Molenda O."/>
            <person name="Puentes Jacome L.A."/>
            <person name="Cao X."/>
            <person name="Nesbo C.L."/>
            <person name="Tang S."/>
            <person name="Morson N."/>
            <person name="Patron J."/>
            <person name="Lomheim L."/>
            <person name="Wishart D.S."/>
            <person name="Edwards E.A."/>
        </authorList>
    </citation>
    <scope>NUCLEOTIDE SEQUENCE [LARGE SCALE GENOMIC DNA]</scope>
    <source>
        <strain evidence="1 2">12DCA</strain>
    </source>
</reference>
<evidence type="ECO:0000313" key="2">
    <source>
        <dbReference type="Proteomes" id="UP000430508"/>
    </source>
</evidence>
<sequence>MIKVSVNGGACGFMTNIEVNAERRNANIKIITECPSLKPLSEELKTVNGYEECFGKIGDTSVFQIARQYCKHAACPVPTAIIKGAEAACGLALPRDIEIKITKED</sequence>
<dbReference type="EMBL" id="CP046996">
    <property type="protein sequence ID" value="QGZ99992.1"/>
    <property type="molecule type" value="Genomic_DNA"/>
</dbReference>
<proteinExistence type="predicted"/>
<accession>A0A857DGQ4</accession>
<dbReference type="RefSeq" id="WP_025205335.1">
    <property type="nucleotide sequence ID" value="NZ_CP046996.1"/>
</dbReference>
<dbReference type="Pfam" id="PF22263">
    <property type="entry name" value="DUF6951"/>
    <property type="match status" value="1"/>
</dbReference>
<gene>
    <name evidence="1" type="ORF">GQ588_04690</name>
</gene>
<organism evidence="1 2">
    <name type="scientific">Dehalobacter restrictus</name>
    <dbReference type="NCBI Taxonomy" id="55583"/>
    <lineage>
        <taxon>Bacteria</taxon>
        <taxon>Bacillati</taxon>
        <taxon>Bacillota</taxon>
        <taxon>Clostridia</taxon>
        <taxon>Eubacteriales</taxon>
        <taxon>Desulfitobacteriaceae</taxon>
        <taxon>Dehalobacter</taxon>
    </lineage>
</organism>
<protein>
    <submittedName>
        <fullName evidence="1">Uncharacterized protein</fullName>
    </submittedName>
</protein>
<dbReference type="Proteomes" id="UP000430508">
    <property type="component" value="Chromosome"/>
</dbReference>
<dbReference type="InterPro" id="IPR054227">
    <property type="entry name" value="DUF6951"/>
</dbReference>
<dbReference type="AlphaFoldDB" id="A0A857DGQ4"/>